<evidence type="ECO:0000256" key="7">
    <source>
        <dbReference type="ARBA" id="ARBA00023531"/>
    </source>
</evidence>
<evidence type="ECO:0000313" key="14">
    <source>
        <dbReference type="EMBL" id="SMF53464.1"/>
    </source>
</evidence>
<evidence type="ECO:0000256" key="1">
    <source>
        <dbReference type="ARBA" id="ARBA00012909"/>
    </source>
</evidence>
<dbReference type="InterPro" id="IPR046363">
    <property type="entry name" value="MS_N_TIM-barrel_dom"/>
</dbReference>
<dbReference type="InterPro" id="IPR015813">
    <property type="entry name" value="Pyrv/PenolPyrv_kinase-like_dom"/>
</dbReference>
<dbReference type="GO" id="GO:0004474">
    <property type="term" value="F:malate synthase activity"/>
    <property type="evidence" value="ECO:0007669"/>
    <property type="project" value="UniProtKB-EC"/>
</dbReference>
<keyword evidence="3" id="KW-0329">Glyoxylate bypass</keyword>
<dbReference type="PROSITE" id="PS00161">
    <property type="entry name" value="ISOCITRATE_LYASE"/>
    <property type="match status" value="1"/>
</dbReference>
<sequence>MNQKYSPKSHGAAHSGSLGLVVREHLKENYRDIYTPEAMSALSYMAQFNQEQHLLMQKRYVRRAERFRDKLAITFLDENSQIGNTNITVGDAREGKFVGSPIPDDLKRQWIQGTGPATKPRATLAKSLRNVSYALLSGADGWMFDGEDALGQTETMSLDNLRNLKLANTSDPLFLSISEQVATEMNRWSQSFLSKDIIDDVEKQLKFTTRIYRARGLHLDDRHIRTEAGQALSASITDLTLYVCNNYRSLMEQGRSVVLYLPKIQTAEEAGFWNRMLCALEDYLEIPVGTIKAYVLVEQLEATFQLMEIRAALSPHFVGFNTGRWDYINSVADAMAFDPNFINPNIEEIGMTYGYMRNYEDRVRRAVNTPDLEGQFALWQGGMEPNIPVGSSEGVEASMKKAVKGAEREREAGASGKWVAHWKMVHIVRPVWEKAGEENQCGRSFPPLTYTKEDQDGLTLLEDATTDIRGARNLISVALQYGNAFAQGFQAAALKPADFFNDPSVLYLMEDMATGEIRVSILWEWLHKGAKLTEADSALSLKKGDVFNEEIFSKLMEQEYQKLLDAKDKDVHDDSKTTTLPIARSIVDRYVREPKKLPWYIDLLNLNLGIHNLMTANERIELFINEFQRNGVRMTENLDFRAQDKTLVDLDDPNEYNSQLEELKAWMNGPRFSEIKRLYTAKQVLEQKGSIVESFPIAQMAAEGFYELLRSKFSKGEAITTFGPYSPGQAVAIKRMGIEGIYLGGWATSAKGSKTENPGPDLASYPLSQVPDEAAGLVRALLSADKNQTYSRSKMSHEDRERIPKHDFRPFIIADADTGHGGEAHVRNLVRRFVEVGVPGYHIEDQKPGLKKCGHQGGKVLVTSEEQIKRCNSARFQLDLMGVPGIIVARTDAEAASLLDSSSDERDQPFILGATNREVPSYRTSVMAMQKAIYDQGITDINGFLLYSISNSAYEKANTWLKANEVLLVIDQEIAKFRESGKEDFGESFDVISGEFHKRWEAAAGLKIYTQAVADQLESGSNGGIKYEWTVEQWNDFAKDATHEEAVQKAKDIGVDVIWDSELARTTEGYYQVRGGIDYAIAKSLAVAPYCDIIWMETKTANLADAKIFADAMHAVFPDKMLAYNLSPSFNWDTTGMTEDEMRDFPKEIGKLGFVFNFITYGGHQIDGVAGEEFATALKNDGMLALARIQRRLRLLESPYKTPQTLVGGNRMDGVLMATSGRTATTRAMGKGSTQFQHLIQTEVQPKVLDSWLKIWGETHDIGASVRAELRPHIAGSELLELTIRNESAQSLANVIFASYKDRKDKMILSVRDQNTDTSIRRKRLMLLAHLFLIYRYNVDSVHYVSPSDLNHKQADRMKDLGIYSDVHNEVGDIIVAHVDKDLAKKYQSNDLTEISKLIRKD</sequence>
<feature type="active site" description="Proton acceptor" evidence="11">
    <location>
        <position position="213"/>
    </location>
</feature>
<organism evidence="14 15">
    <name type="scientific">Pseudobacteriovorax antillogorgiicola</name>
    <dbReference type="NCBI Taxonomy" id="1513793"/>
    <lineage>
        <taxon>Bacteria</taxon>
        <taxon>Pseudomonadati</taxon>
        <taxon>Bdellovibrionota</taxon>
        <taxon>Oligoflexia</taxon>
        <taxon>Oligoflexales</taxon>
        <taxon>Pseudobacteriovoracaceae</taxon>
        <taxon>Pseudobacteriovorax</taxon>
    </lineage>
</organism>
<keyword evidence="4" id="KW-0816">Tricarboxylic acid cycle</keyword>
<dbReference type="Gene3D" id="3.20.20.60">
    <property type="entry name" value="Phosphoenolpyruvate-binding domains"/>
    <property type="match status" value="1"/>
</dbReference>
<dbReference type="PANTHER" id="PTHR21631:SF3">
    <property type="entry name" value="BIFUNCTIONAL GLYOXYLATE CYCLE PROTEIN"/>
    <property type="match status" value="1"/>
</dbReference>
<keyword evidence="5" id="KW-0808">Transferase</keyword>
<evidence type="ECO:0000256" key="11">
    <source>
        <dbReference type="PIRSR" id="PIRSR601465-50"/>
    </source>
</evidence>
<dbReference type="Pfam" id="PF00463">
    <property type="entry name" value="ICL"/>
    <property type="match status" value="2"/>
</dbReference>
<evidence type="ECO:0000256" key="10">
    <source>
        <dbReference type="ARBA" id="ARBA00047918"/>
    </source>
</evidence>
<dbReference type="Proteomes" id="UP000192907">
    <property type="component" value="Unassembled WGS sequence"/>
</dbReference>
<dbReference type="EC" id="4.1.3.1" evidence="1"/>
<evidence type="ECO:0000259" key="12">
    <source>
        <dbReference type="Pfam" id="PF01274"/>
    </source>
</evidence>
<gene>
    <name evidence="14" type="ORF">SAMN06296036_116127</name>
</gene>
<reference evidence="15" key="1">
    <citation type="submission" date="2017-04" db="EMBL/GenBank/DDBJ databases">
        <authorList>
            <person name="Varghese N."/>
            <person name="Submissions S."/>
        </authorList>
    </citation>
    <scope>NUCLEOTIDE SEQUENCE [LARGE SCALE GENOMIC DNA]</scope>
    <source>
        <strain evidence="15">RKEM611</strain>
    </source>
</reference>
<evidence type="ECO:0000259" key="13">
    <source>
        <dbReference type="Pfam" id="PF20659"/>
    </source>
</evidence>
<feature type="domain" description="Malate synthase TIM barrel" evidence="12">
    <location>
        <begin position="211"/>
        <end position="435"/>
    </location>
</feature>
<dbReference type="Pfam" id="PF01274">
    <property type="entry name" value="MS_TIM-barrel"/>
    <property type="match status" value="1"/>
</dbReference>
<dbReference type="GO" id="GO:0004451">
    <property type="term" value="F:isocitrate lyase activity"/>
    <property type="evidence" value="ECO:0007669"/>
    <property type="project" value="UniProtKB-EC"/>
</dbReference>
<dbReference type="STRING" id="1513793.SAMN06296036_116127"/>
<dbReference type="Gene3D" id="1.10.10.850">
    <property type="match status" value="1"/>
</dbReference>
<dbReference type="SUPFAM" id="SSF51621">
    <property type="entry name" value="Phosphoenolpyruvate/pyruvate domain"/>
    <property type="match status" value="1"/>
</dbReference>
<dbReference type="InterPro" id="IPR011076">
    <property type="entry name" value="Malate_synth_sf"/>
</dbReference>
<proteinExistence type="predicted"/>
<evidence type="ECO:0000313" key="15">
    <source>
        <dbReference type="Proteomes" id="UP000192907"/>
    </source>
</evidence>
<dbReference type="GO" id="GO:0006097">
    <property type="term" value="P:glyoxylate cycle"/>
    <property type="evidence" value="ECO:0007669"/>
    <property type="project" value="UniProtKB-KW"/>
</dbReference>
<dbReference type="InterPro" id="IPR006254">
    <property type="entry name" value="Isocitrate_lyase"/>
</dbReference>
<keyword evidence="15" id="KW-1185">Reference proteome</keyword>
<dbReference type="EMBL" id="FWZT01000016">
    <property type="protein sequence ID" value="SMF53464.1"/>
    <property type="molecule type" value="Genomic_DNA"/>
</dbReference>
<evidence type="ECO:0000256" key="4">
    <source>
        <dbReference type="ARBA" id="ARBA00022532"/>
    </source>
</evidence>
<dbReference type="InterPro" id="IPR039556">
    <property type="entry name" value="ICL/PEPM"/>
</dbReference>
<evidence type="ECO:0000256" key="2">
    <source>
        <dbReference type="ARBA" id="ARBA00017446"/>
    </source>
</evidence>
<feature type="domain" description="Malate synthase C-terminal" evidence="13">
    <location>
        <begin position="472"/>
        <end position="569"/>
    </location>
</feature>
<dbReference type="InterPro" id="IPR044856">
    <property type="entry name" value="Malate_synth_C_sf"/>
</dbReference>
<evidence type="ECO:0000256" key="9">
    <source>
        <dbReference type="ARBA" id="ARBA00031921"/>
    </source>
</evidence>
<comment type="catalytic activity">
    <reaction evidence="10">
        <text>glyoxylate + acetyl-CoA + H2O = (S)-malate + CoA + H(+)</text>
        <dbReference type="Rhea" id="RHEA:18181"/>
        <dbReference type="ChEBI" id="CHEBI:15377"/>
        <dbReference type="ChEBI" id="CHEBI:15378"/>
        <dbReference type="ChEBI" id="CHEBI:15589"/>
        <dbReference type="ChEBI" id="CHEBI:36655"/>
        <dbReference type="ChEBI" id="CHEBI:57287"/>
        <dbReference type="ChEBI" id="CHEBI:57288"/>
        <dbReference type="EC" id="2.3.3.9"/>
    </reaction>
</comment>
<dbReference type="PANTHER" id="PTHR21631">
    <property type="entry name" value="ISOCITRATE LYASE/MALATE SYNTHASE"/>
    <property type="match status" value="1"/>
</dbReference>
<evidence type="ECO:0000256" key="5">
    <source>
        <dbReference type="ARBA" id="ARBA00022679"/>
    </source>
</evidence>
<dbReference type="CDD" id="cd00377">
    <property type="entry name" value="ICL_PEPM"/>
    <property type="match status" value="1"/>
</dbReference>
<dbReference type="Pfam" id="PF20659">
    <property type="entry name" value="MS_C"/>
    <property type="match status" value="1"/>
</dbReference>
<dbReference type="Gene3D" id="3.20.20.360">
    <property type="entry name" value="Malate synthase, domain 3"/>
    <property type="match status" value="1"/>
</dbReference>
<keyword evidence="6 14" id="KW-0456">Lyase</keyword>
<dbReference type="InterPro" id="IPR048355">
    <property type="entry name" value="MS_C"/>
</dbReference>
<dbReference type="InterPro" id="IPR001465">
    <property type="entry name" value="Malate_synthase_TIM"/>
</dbReference>
<evidence type="ECO:0000256" key="8">
    <source>
        <dbReference type="ARBA" id="ARBA00031022"/>
    </source>
</evidence>
<dbReference type="GO" id="GO:0006099">
    <property type="term" value="P:tricarboxylic acid cycle"/>
    <property type="evidence" value="ECO:0007669"/>
    <property type="project" value="UniProtKB-KW"/>
</dbReference>
<dbReference type="InterPro" id="IPR018523">
    <property type="entry name" value="Isocitrate_lyase_ph_CS"/>
</dbReference>
<evidence type="ECO:0000256" key="6">
    <source>
        <dbReference type="ARBA" id="ARBA00023239"/>
    </source>
</evidence>
<evidence type="ECO:0000256" key="3">
    <source>
        <dbReference type="ARBA" id="ARBA00022435"/>
    </source>
</evidence>
<dbReference type="InterPro" id="IPR040442">
    <property type="entry name" value="Pyrv_kinase-like_dom_sf"/>
</dbReference>
<comment type="catalytic activity">
    <reaction evidence="7">
        <text>D-threo-isocitrate = glyoxylate + succinate</text>
        <dbReference type="Rhea" id="RHEA:13245"/>
        <dbReference type="ChEBI" id="CHEBI:15562"/>
        <dbReference type="ChEBI" id="CHEBI:30031"/>
        <dbReference type="ChEBI" id="CHEBI:36655"/>
        <dbReference type="EC" id="4.1.3.1"/>
    </reaction>
</comment>
<protein>
    <recommendedName>
        <fullName evidence="2">Isocitrate lyase</fullName>
        <ecNumber evidence="1">4.1.3.1</ecNumber>
    </recommendedName>
    <alternativeName>
        <fullName evidence="8">Isocitrase</fullName>
    </alternativeName>
    <alternativeName>
        <fullName evidence="9">Isocitratase</fullName>
    </alternativeName>
</protein>
<accession>A0A1Y6CBG7</accession>
<name>A0A1Y6CBG7_9BACT</name>
<feature type="active site" description="Proton donor" evidence="11">
    <location>
        <position position="511"/>
    </location>
</feature>
<dbReference type="Gene3D" id="1.20.1220.12">
    <property type="entry name" value="Malate synthase, domain III"/>
    <property type="match status" value="1"/>
</dbReference>
<dbReference type="SUPFAM" id="SSF51645">
    <property type="entry name" value="Malate synthase G"/>
    <property type="match status" value="1"/>
</dbReference>